<evidence type="ECO:0000259" key="1">
    <source>
        <dbReference type="Pfam" id="PF03033"/>
    </source>
</evidence>
<dbReference type="OrthoDB" id="9805366at2"/>
<dbReference type="SUPFAM" id="SSF53756">
    <property type="entry name" value="UDP-Glycosyltransferase/glycogen phosphorylase"/>
    <property type="match status" value="1"/>
</dbReference>
<dbReference type="Pfam" id="PF06722">
    <property type="entry name" value="EryCIII-like_C"/>
    <property type="match status" value="1"/>
</dbReference>
<evidence type="ECO:0000313" key="4">
    <source>
        <dbReference type="Proteomes" id="UP000186513"/>
    </source>
</evidence>
<dbReference type="PANTHER" id="PTHR48050">
    <property type="entry name" value="STEROL 3-BETA-GLUCOSYLTRANSFERASE"/>
    <property type="match status" value="1"/>
</dbReference>
<dbReference type="Proteomes" id="UP000186513">
    <property type="component" value="Unassembled WGS sequence"/>
</dbReference>
<dbReference type="STRING" id="1121279.SAMN02745887_00618"/>
<dbReference type="InterPro" id="IPR002213">
    <property type="entry name" value="UDP_glucos_trans"/>
</dbReference>
<dbReference type="Gene3D" id="3.40.50.2000">
    <property type="entry name" value="Glycogen Phosphorylase B"/>
    <property type="match status" value="2"/>
</dbReference>
<gene>
    <name evidence="3" type="ORF">SAMN02745887_00618</name>
</gene>
<proteinExistence type="predicted"/>
<dbReference type="CDD" id="cd03784">
    <property type="entry name" value="GT1_Gtf-like"/>
    <property type="match status" value="1"/>
</dbReference>
<dbReference type="GO" id="GO:0005975">
    <property type="term" value="P:carbohydrate metabolic process"/>
    <property type="evidence" value="ECO:0007669"/>
    <property type="project" value="InterPro"/>
</dbReference>
<dbReference type="GO" id="GO:0008194">
    <property type="term" value="F:UDP-glycosyltransferase activity"/>
    <property type="evidence" value="ECO:0007669"/>
    <property type="project" value="InterPro"/>
</dbReference>
<accession>A0A1K2H788</accession>
<evidence type="ECO:0000259" key="2">
    <source>
        <dbReference type="Pfam" id="PF06722"/>
    </source>
</evidence>
<keyword evidence="4" id="KW-1185">Reference proteome</keyword>
<evidence type="ECO:0000313" key="3">
    <source>
        <dbReference type="EMBL" id="SFZ72403.1"/>
    </source>
</evidence>
<protein>
    <submittedName>
        <fullName evidence="3">Rhamnosyltransferase subunit B</fullName>
    </submittedName>
</protein>
<dbReference type="AlphaFoldDB" id="A0A1K2H788"/>
<organism evidence="3 4">
    <name type="scientific">Chitinimonas taiwanensis DSM 18899</name>
    <dbReference type="NCBI Taxonomy" id="1121279"/>
    <lineage>
        <taxon>Bacteria</taxon>
        <taxon>Pseudomonadati</taxon>
        <taxon>Pseudomonadota</taxon>
        <taxon>Betaproteobacteria</taxon>
        <taxon>Neisseriales</taxon>
        <taxon>Chitinibacteraceae</taxon>
        <taxon>Chitinimonas</taxon>
    </lineage>
</organism>
<reference evidence="3 4" key="1">
    <citation type="submission" date="2016-11" db="EMBL/GenBank/DDBJ databases">
        <authorList>
            <person name="Jaros S."/>
            <person name="Januszkiewicz K."/>
            <person name="Wedrychowicz H."/>
        </authorList>
    </citation>
    <scope>NUCLEOTIDE SEQUENCE [LARGE SCALE GENOMIC DNA]</scope>
    <source>
        <strain evidence="3 4">DSM 18899</strain>
    </source>
</reference>
<dbReference type="InterPro" id="IPR050426">
    <property type="entry name" value="Glycosyltransferase_28"/>
</dbReference>
<dbReference type="GO" id="GO:0033072">
    <property type="term" value="P:vancomycin biosynthetic process"/>
    <property type="evidence" value="ECO:0007669"/>
    <property type="project" value="UniProtKB-ARBA"/>
</dbReference>
<name>A0A1K2H788_9NEIS</name>
<dbReference type="GO" id="GO:0016758">
    <property type="term" value="F:hexosyltransferase activity"/>
    <property type="evidence" value="ECO:0007669"/>
    <property type="project" value="InterPro"/>
</dbReference>
<feature type="domain" description="Erythromycin biosynthesis protein CIII-like C-terminal" evidence="2">
    <location>
        <begin position="292"/>
        <end position="405"/>
    </location>
</feature>
<dbReference type="InterPro" id="IPR010610">
    <property type="entry name" value="EryCIII-like_C"/>
</dbReference>
<dbReference type="EMBL" id="FPKR01000002">
    <property type="protein sequence ID" value="SFZ72403.1"/>
    <property type="molecule type" value="Genomic_DNA"/>
</dbReference>
<feature type="domain" description="Glycosyltransferase family 28 N-terminal" evidence="1">
    <location>
        <begin position="3"/>
        <end position="74"/>
    </location>
</feature>
<dbReference type="RefSeq" id="WP_072427158.1">
    <property type="nucleotide sequence ID" value="NZ_FPKR01000002.1"/>
</dbReference>
<sequence length="413" mass="44515">MSILISCFGSAGDVYPFLAIGQALQARGETVTLLSSPWFAQRIKAAGLGFLPVGTRADYEQAVQDPLLWHPRKGLGVISQHLARNLRAAYVQIEQHAQPDTLLVGSTLAWNSRLAQEKLVLRGATVHLAPACLFSAHDPAAWPRLTALRQLPPWLAGPLQRLIEASALDPMLRPGLNQLRRELGLPPVKRVLSQWANSPDKVICAFPDWFAAPQRDWPAHSVCTDFPRWSAPAGTVLDPLLTRFLSAGQPVVGITPGSAMAHAAPLFERALAACDSLGLRALLITPYREQLPAKLPSFARHTPYVPFDLVLPHLSVMVHHGGIGTLAQCVAAGVPQLITPFAHDQFDNAARLATLGAGLSVSPTASVAQWSKALLQLSRSRSVADACYRLAERSQSAPPAAERIASEILSLRA</sequence>
<dbReference type="Pfam" id="PF03033">
    <property type="entry name" value="Glyco_transf_28"/>
    <property type="match status" value="1"/>
</dbReference>
<dbReference type="PANTHER" id="PTHR48050:SF13">
    <property type="entry name" value="STEROL 3-BETA-GLUCOSYLTRANSFERASE UGT80A2"/>
    <property type="match status" value="1"/>
</dbReference>
<keyword evidence="3" id="KW-0808">Transferase</keyword>
<dbReference type="InterPro" id="IPR004276">
    <property type="entry name" value="GlycoTrans_28_N"/>
</dbReference>